<evidence type="ECO:0000313" key="3">
    <source>
        <dbReference type="EMBL" id="QDH45731.1"/>
    </source>
</evidence>
<reference evidence="3 4" key="1">
    <citation type="submission" date="2019-04" db="EMBL/GenBank/DDBJ databases">
        <title>Complete genome sequence of Pantoea sp. infecting bacteriophage vB_PagM_AAM37.</title>
        <authorList>
            <person name="Truncaite L."/>
            <person name="Simoliuniene M."/>
            <person name="Zajanckauskaite A."/>
            <person name="Meskys R."/>
            <person name="Simoliunas E."/>
        </authorList>
    </citation>
    <scope>NUCLEOTIDE SEQUENCE [LARGE SCALE GENOMIC DNA]</scope>
    <source>
        <strain evidence="3">AAM37</strain>
    </source>
</reference>
<proteinExistence type="predicted"/>
<name>A0A513ZYI5_9CAUD</name>
<protein>
    <submittedName>
        <fullName evidence="3">Uncharacterized protein</fullName>
    </submittedName>
</protein>
<dbReference type="Proteomes" id="UP000317930">
    <property type="component" value="Segment"/>
</dbReference>
<keyword evidence="1" id="KW-0175">Coiled coil</keyword>
<dbReference type="EMBL" id="MK798143">
    <property type="protein sequence ID" value="QDH45731.1"/>
    <property type="molecule type" value="Genomic_DNA"/>
</dbReference>
<feature type="compositionally biased region" description="Basic and acidic residues" evidence="2">
    <location>
        <begin position="33"/>
        <end position="48"/>
    </location>
</feature>
<feature type="region of interest" description="Disordered" evidence="2">
    <location>
        <begin position="27"/>
        <end position="48"/>
    </location>
</feature>
<organism evidence="3 4">
    <name type="scientific">Pantoea phage vB_PagM_AAM37</name>
    <dbReference type="NCBI Taxonomy" id="2588093"/>
    <lineage>
        <taxon>Viruses</taxon>
        <taxon>Duplodnaviria</taxon>
        <taxon>Heunggongvirae</taxon>
        <taxon>Uroviricota</taxon>
        <taxon>Caudoviricetes</taxon>
        <taxon>Dibbivirus</taxon>
        <taxon>Dibbivirus AAM37</taxon>
    </lineage>
</organism>
<accession>A0A513ZYI5</accession>
<evidence type="ECO:0000256" key="1">
    <source>
        <dbReference type="SAM" id="Coils"/>
    </source>
</evidence>
<keyword evidence="4" id="KW-1185">Reference proteome</keyword>
<evidence type="ECO:0000256" key="2">
    <source>
        <dbReference type="SAM" id="MobiDB-lite"/>
    </source>
</evidence>
<evidence type="ECO:0000313" key="4">
    <source>
        <dbReference type="Proteomes" id="UP000317930"/>
    </source>
</evidence>
<gene>
    <name evidence="3" type="ORF">AAM37_gp60</name>
</gene>
<feature type="coiled-coil region" evidence="1">
    <location>
        <begin position="193"/>
        <end position="220"/>
    </location>
</feature>
<sequence>MMLSKKISRTSAMENFELCEESPTGLKWKAQNTRKDAKTRPGDPVGKYERWQRGQIPFASIRKMLKEVAADEVRLKRDDRIKKIQQAVEQNRKAADDEEKKRKKIISAINSRYGLSEDGLSLVVLRKGVSYSVGDVISTPYLSFCNNFIENSQVVNFLQTGEFPQVHYEMQDGECWQDVAAVLNKDFYEARNQARESDTIKELRQRIADLEAEVARLKGTNS</sequence>